<feature type="domain" description="Histidine kinase" evidence="10">
    <location>
        <begin position="475"/>
        <end position="689"/>
    </location>
</feature>
<evidence type="ECO:0000256" key="4">
    <source>
        <dbReference type="ARBA" id="ARBA00023015"/>
    </source>
</evidence>
<keyword evidence="8" id="KW-1133">Transmembrane helix</keyword>
<dbReference type="EMBL" id="CP106735">
    <property type="protein sequence ID" value="UXX78648.1"/>
    <property type="molecule type" value="Genomic_DNA"/>
</dbReference>
<dbReference type="PROSITE" id="PS50110">
    <property type="entry name" value="RESPONSE_REGULATORY"/>
    <property type="match status" value="1"/>
</dbReference>
<gene>
    <name evidence="12" type="ORF">N7E81_14905</name>
</gene>
<evidence type="ECO:0000256" key="7">
    <source>
        <dbReference type="SAM" id="Coils"/>
    </source>
</evidence>
<dbReference type="SMART" id="SM00448">
    <property type="entry name" value="REC"/>
    <property type="match status" value="1"/>
</dbReference>
<evidence type="ECO:0000256" key="6">
    <source>
        <dbReference type="PROSITE-ProRule" id="PRU00169"/>
    </source>
</evidence>
<evidence type="ECO:0000256" key="5">
    <source>
        <dbReference type="ARBA" id="ARBA00023163"/>
    </source>
</evidence>
<dbReference type="InterPro" id="IPR003661">
    <property type="entry name" value="HisK_dim/P_dom"/>
</dbReference>
<evidence type="ECO:0000259" key="11">
    <source>
        <dbReference type="PROSITE" id="PS50110"/>
    </source>
</evidence>
<keyword evidence="8" id="KW-0472">Membrane</keyword>
<dbReference type="Pfam" id="PF00512">
    <property type="entry name" value="HisKA"/>
    <property type="match status" value="1"/>
</dbReference>
<feature type="modified residue" description="4-aspartylphosphate" evidence="6">
    <location>
        <position position="779"/>
    </location>
</feature>
<dbReference type="Gene3D" id="3.40.50.2300">
    <property type="match status" value="1"/>
</dbReference>
<dbReference type="InterPro" id="IPR001789">
    <property type="entry name" value="Sig_transdc_resp-reg_receiver"/>
</dbReference>
<feature type="transmembrane region" description="Helical" evidence="8">
    <location>
        <begin position="302"/>
        <end position="322"/>
    </location>
</feature>
<dbReference type="CDD" id="cd00082">
    <property type="entry name" value="HisKA"/>
    <property type="match status" value="1"/>
</dbReference>
<comment type="catalytic activity">
    <reaction evidence="1">
        <text>ATP + protein L-histidine = ADP + protein N-phospho-L-histidine.</text>
        <dbReference type="EC" id="2.7.13.3"/>
    </reaction>
</comment>
<evidence type="ECO:0000256" key="3">
    <source>
        <dbReference type="ARBA" id="ARBA00022553"/>
    </source>
</evidence>
<feature type="domain" description="HTH araC/xylS-type" evidence="9">
    <location>
        <begin position="878"/>
        <end position="975"/>
    </location>
</feature>
<dbReference type="InterPro" id="IPR036097">
    <property type="entry name" value="HisK_dim/P_sf"/>
</dbReference>
<dbReference type="Pfam" id="PF07695">
    <property type="entry name" value="7TMR-DISM_7TM"/>
    <property type="match status" value="1"/>
</dbReference>
<evidence type="ECO:0000256" key="2">
    <source>
        <dbReference type="ARBA" id="ARBA00012438"/>
    </source>
</evidence>
<dbReference type="Gene3D" id="2.60.40.2380">
    <property type="match status" value="1"/>
</dbReference>
<feature type="coiled-coil region" evidence="7">
    <location>
        <begin position="419"/>
        <end position="459"/>
    </location>
</feature>
<dbReference type="PRINTS" id="PR00344">
    <property type="entry name" value="BCTRLSENSOR"/>
</dbReference>
<dbReference type="InterPro" id="IPR011622">
    <property type="entry name" value="7TMR_DISM_rcpt_extracell_dom2"/>
</dbReference>
<dbReference type="RefSeq" id="WP_263050393.1">
    <property type="nucleotide sequence ID" value="NZ_CP106735.1"/>
</dbReference>
<dbReference type="SUPFAM" id="SSF46689">
    <property type="entry name" value="Homeodomain-like"/>
    <property type="match status" value="1"/>
</dbReference>
<dbReference type="InterPro" id="IPR011006">
    <property type="entry name" value="CheY-like_superfamily"/>
</dbReference>
<dbReference type="Pfam" id="PF00072">
    <property type="entry name" value="Response_reg"/>
    <property type="match status" value="1"/>
</dbReference>
<dbReference type="Gene3D" id="3.30.565.10">
    <property type="entry name" value="Histidine kinase-like ATPase, C-terminal domain"/>
    <property type="match status" value="1"/>
</dbReference>
<feature type="domain" description="Response regulatory" evidence="11">
    <location>
        <begin position="731"/>
        <end position="846"/>
    </location>
</feature>
<dbReference type="SUPFAM" id="SSF47384">
    <property type="entry name" value="Homodimeric domain of signal transducing histidine kinase"/>
    <property type="match status" value="1"/>
</dbReference>
<name>A0ABY6D0Q6_9BACT</name>
<reference evidence="12" key="1">
    <citation type="submission" date="2022-10" db="EMBL/GenBank/DDBJ databases">
        <title>Comparative genomics and taxonomic characterization of three novel marine species of genus Reichenbachiella exhibiting antioxidant and polysaccharide degradation activities.</title>
        <authorList>
            <person name="Muhammad N."/>
            <person name="Lee Y.-J."/>
            <person name="Ko J."/>
            <person name="Kim S.-G."/>
        </authorList>
    </citation>
    <scope>NUCLEOTIDE SEQUENCE</scope>
    <source>
        <strain evidence="12">Wsw4-B4</strain>
    </source>
</reference>
<dbReference type="SUPFAM" id="SSF52172">
    <property type="entry name" value="CheY-like"/>
    <property type="match status" value="1"/>
</dbReference>
<accession>A0ABY6D0Q6</accession>
<dbReference type="Pfam" id="PF02518">
    <property type="entry name" value="HATPase_c"/>
    <property type="match status" value="1"/>
</dbReference>
<dbReference type="CDD" id="cd00075">
    <property type="entry name" value="HATPase"/>
    <property type="match status" value="1"/>
</dbReference>
<dbReference type="InterPro" id="IPR009057">
    <property type="entry name" value="Homeodomain-like_sf"/>
</dbReference>
<dbReference type="SMART" id="SM00387">
    <property type="entry name" value="HATPase_c"/>
    <property type="match status" value="1"/>
</dbReference>
<evidence type="ECO:0000256" key="1">
    <source>
        <dbReference type="ARBA" id="ARBA00000085"/>
    </source>
</evidence>
<keyword evidence="4" id="KW-0805">Transcription regulation</keyword>
<evidence type="ECO:0000259" key="9">
    <source>
        <dbReference type="PROSITE" id="PS01124"/>
    </source>
</evidence>
<keyword evidence="8" id="KW-0812">Transmembrane</keyword>
<feature type="transmembrane region" description="Helical" evidence="8">
    <location>
        <begin position="272"/>
        <end position="290"/>
    </location>
</feature>
<evidence type="ECO:0000256" key="8">
    <source>
        <dbReference type="SAM" id="Phobius"/>
    </source>
</evidence>
<dbReference type="Pfam" id="PF07696">
    <property type="entry name" value="7TMR-DISMED2"/>
    <property type="match status" value="1"/>
</dbReference>
<dbReference type="Proteomes" id="UP001062165">
    <property type="component" value="Chromosome"/>
</dbReference>
<evidence type="ECO:0000313" key="13">
    <source>
        <dbReference type="Proteomes" id="UP001062165"/>
    </source>
</evidence>
<feature type="transmembrane region" description="Helical" evidence="8">
    <location>
        <begin position="328"/>
        <end position="346"/>
    </location>
</feature>
<dbReference type="PROSITE" id="PS50109">
    <property type="entry name" value="HIS_KIN"/>
    <property type="match status" value="1"/>
</dbReference>
<feature type="transmembrane region" description="Helical" evidence="8">
    <location>
        <begin position="353"/>
        <end position="372"/>
    </location>
</feature>
<dbReference type="Pfam" id="PF12833">
    <property type="entry name" value="HTH_18"/>
    <property type="match status" value="1"/>
</dbReference>
<sequence>MSIIRVPVATISSMLFALCLVFIANQLFGQASNPEDSLTPVQLKSAEDYIFIDSHAELLKGMEQVPMDWSAVHQLPDSLFQQNVDFERGRGVQWLRLGLNNDTKKSIAYMLWLYHNIDYVSMYLVNDRSELVTAARSGAMVRLADRPLQGYNQNDVQIPLTIAPGKYVLYLSIQNTRKLTQDHLKINRLILMGRSKFETQFSTSMFADGMFYGAGVLLLLLSLVLYLINGERLFIETFFMLLLTILFPFTFSGYLVRYALFDHPSWALYLEYFFGVFYIITFLLVSTSYLNTRQTAPTLRKFLYGIALTLGLIFVPALFNIYIYKTLIVLNGMGVFIAISCLYFSLKSKHRLAYYYSMTLLFGVLALVWFILNQLGIISNEVYIAYDYSRVLIPGVSFFLLLGLFDHFYINKQQQLEGALEAEQAIRKIETEKNNLVREQNVLLEKKVLERTAEILEKNEQLEALDKMKSRFFANISHEFRTPLTLIIGPAKTQLSRVNNDQQAQKHLETILSNANQLLDLINQLLDLAKSEHGQLELHLSQVEIEPWIYQQVRPFLALAETKNIQIILQGVEASVITMDLQKMSRVIDNILFNALKFSPNDSELIINVSEGDEYHRIEIIDQGAGIPNDEKKNVFKRFYQLNQKDTNVGSGIGLALAKEYVELHGGKVYVENNTPIGSKFIVEIPQVLQSNGKLVTLNPTDSGATNAPWSGEEGSAQNETIAPVSDKQSSLLIVEDNAGVRDFIKSFFEADYQVFEATDGQEGVDMAKRIIPDLIISDVMMPRIDGVFMTRKLKEDMLTSHIPIILLTAKASLEHKVEGLGTGADDYLTKPFEGDELVARVESLISNRIKLREIYGKELSGTNNREQLPLIEQRFIELAEQHILENLQQGDYDVQQLSEAMKIERSTLYRKLKAITGMTPTLFIRTIRLTKAMELLKNEQMSISEIAFAVGFSSSEYFSKIFKKQYGQVPSEVK</sequence>
<keyword evidence="13" id="KW-1185">Reference proteome</keyword>
<dbReference type="PROSITE" id="PS01124">
    <property type="entry name" value="HTH_ARAC_FAMILY_2"/>
    <property type="match status" value="1"/>
</dbReference>
<dbReference type="InterPro" id="IPR011623">
    <property type="entry name" value="7TMR_DISM_rcpt_extracell_dom1"/>
</dbReference>
<protein>
    <recommendedName>
        <fullName evidence="2">histidine kinase</fullName>
        <ecNumber evidence="2">2.7.13.3</ecNumber>
    </recommendedName>
</protein>
<dbReference type="InterPro" id="IPR005467">
    <property type="entry name" value="His_kinase_dom"/>
</dbReference>
<dbReference type="SUPFAM" id="SSF55874">
    <property type="entry name" value="ATPase domain of HSP90 chaperone/DNA topoisomerase II/histidine kinase"/>
    <property type="match status" value="1"/>
</dbReference>
<dbReference type="SMART" id="SM00342">
    <property type="entry name" value="HTH_ARAC"/>
    <property type="match status" value="1"/>
</dbReference>
<dbReference type="InterPro" id="IPR036890">
    <property type="entry name" value="HATPase_C_sf"/>
</dbReference>
<keyword evidence="5" id="KW-0804">Transcription</keyword>
<feature type="transmembrane region" description="Helical" evidence="8">
    <location>
        <begin position="240"/>
        <end position="260"/>
    </location>
</feature>
<dbReference type="InterPro" id="IPR003594">
    <property type="entry name" value="HATPase_dom"/>
</dbReference>
<dbReference type="PANTHER" id="PTHR43547:SF2">
    <property type="entry name" value="HYBRID SIGNAL TRANSDUCTION HISTIDINE KINASE C"/>
    <property type="match status" value="1"/>
</dbReference>
<proteinExistence type="predicted"/>
<keyword evidence="3 6" id="KW-0597">Phosphoprotein</keyword>
<dbReference type="CDD" id="cd17574">
    <property type="entry name" value="REC_OmpR"/>
    <property type="match status" value="1"/>
</dbReference>
<dbReference type="SMART" id="SM00388">
    <property type="entry name" value="HisKA"/>
    <property type="match status" value="1"/>
</dbReference>
<organism evidence="12 13">
    <name type="scientific">Reichenbachiella carrageenanivorans</name>
    <dbReference type="NCBI Taxonomy" id="2979869"/>
    <lineage>
        <taxon>Bacteria</taxon>
        <taxon>Pseudomonadati</taxon>
        <taxon>Bacteroidota</taxon>
        <taxon>Cytophagia</taxon>
        <taxon>Cytophagales</taxon>
        <taxon>Reichenbachiellaceae</taxon>
        <taxon>Reichenbachiella</taxon>
    </lineage>
</organism>
<dbReference type="PANTHER" id="PTHR43547">
    <property type="entry name" value="TWO-COMPONENT HISTIDINE KINASE"/>
    <property type="match status" value="1"/>
</dbReference>
<evidence type="ECO:0000259" key="10">
    <source>
        <dbReference type="PROSITE" id="PS50109"/>
    </source>
</evidence>
<dbReference type="Gene3D" id="1.10.10.60">
    <property type="entry name" value="Homeodomain-like"/>
    <property type="match status" value="1"/>
</dbReference>
<dbReference type="InterPro" id="IPR018060">
    <property type="entry name" value="HTH_AraC"/>
</dbReference>
<keyword evidence="7" id="KW-0175">Coiled coil</keyword>
<evidence type="ECO:0000313" key="12">
    <source>
        <dbReference type="EMBL" id="UXX78648.1"/>
    </source>
</evidence>
<dbReference type="InterPro" id="IPR004358">
    <property type="entry name" value="Sig_transdc_His_kin-like_C"/>
</dbReference>
<dbReference type="EC" id="2.7.13.3" evidence="2"/>
<dbReference type="Gene3D" id="1.10.287.130">
    <property type="match status" value="1"/>
</dbReference>
<feature type="transmembrane region" description="Helical" evidence="8">
    <location>
        <begin position="209"/>
        <end position="228"/>
    </location>
</feature>